<keyword evidence="6" id="KW-0805">Transcription regulation</keyword>
<comment type="subcellular location">
    <subcellularLocation>
        <location evidence="1">Nucleus</location>
        <location evidence="1">Nucleolus</location>
    </subcellularLocation>
</comment>
<evidence type="ECO:0000256" key="1">
    <source>
        <dbReference type="ARBA" id="ARBA00004604"/>
    </source>
</evidence>
<comment type="similarity">
    <text evidence="2">Belongs to the RRN7/TAF1B family.</text>
</comment>
<dbReference type="Proteomes" id="UP000225706">
    <property type="component" value="Unassembled WGS sequence"/>
</dbReference>
<reference evidence="13" key="1">
    <citation type="journal article" date="2017" name="bioRxiv">
        <title>Comparative analysis of the genomes of Stylophora pistillata and Acropora digitifera provides evidence for extensive differences between species of corals.</title>
        <authorList>
            <person name="Voolstra C.R."/>
            <person name="Li Y."/>
            <person name="Liew Y.J."/>
            <person name="Baumgarten S."/>
            <person name="Zoccola D."/>
            <person name="Flot J.-F."/>
            <person name="Tambutte S."/>
            <person name="Allemand D."/>
            <person name="Aranda M."/>
        </authorList>
    </citation>
    <scope>NUCLEOTIDE SEQUENCE [LARGE SCALE GENOMIC DNA]</scope>
</reference>
<comment type="caution">
    <text evidence="12">The sequence shown here is derived from an EMBL/GenBank/DDBJ whole genome shotgun (WGS) entry which is preliminary data.</text>
</comment>
<dbReference type="GO" id="GO:0001164">
    <property type="term" value="F:RNA polymerase I core promoter sequence-specific DNA binding"/>
    <property type="evidence" value="ECO:0007669"/>
    <property type="project" value="InterPro"/>
</dbReference>
<dbReference type="GO" id="GO:0008270">
    <property type="term" value="F:zinc ion binding"/>
    <property type="evidence" value="ECO:0007669"/>
    <property type="project" value="UniProtKB-KW"/>
</dbReference>
<evidence type="ECO:0000256" key="7">
    <source>
        <dbReference type="ARBA" id="ARBA00023125"/>
    </source>
</evidence>
<feature type="domain" description="Rrn7/TAF1B C-terminal cyclin" evidence="11">
    <location>
        <begin position="275"/>
        <end position="400"/>
    </location>
</feature>
<keyword evidence="13" id="KW-1185">Reference proteome</keyword>
<sequence length="597" mass="67789">MRDEEMQDPYEAGNVRQLQLSEKGRGGRKKQFIADKGKPWFMYEAYQHIIRMQVEYLIKLGVNEALKDVVFKLWYKYLQVTQSAFTGSPEGAVPTKGSIFYPRDANLLNTNKRRKSGQKRKLDPCESDDDELELCSHFSDEEFYEGDDPSEALPKDDDNADDLNLGDDWTSLCRSKEMHVDDVSDSSEDEFIGSVTCHQSKKKGVRYGCVSLQCTLAFCYLGLLWMDEPVFISDLVRWAKQGQLPYFQITRHIPGHMKFGHGDFQSLCPLRVPPVSSILRRASTIAKLLRLPRFPEPKLSTYTARFITDLHLPGFLHGVVRKLAEKVKVETNIHPVFQSSIPNFEAGAMALIVVALKLCYGIDDKTEKDHEEKAISMELGSKEGNCHTIPLFTDWLKSWKHCEARKFHSGIPWTDEQAKLVGDPTSYSAFCKSDLFGSWEPADRVYTGTQAKNLRANRITNEESQSRYAQLFKSLMTRQQDEDFNSTDTPQVTSFPATCRHAENSESGSESCFDRIHSRGINVESVLGGDTAEGNDLRYICYSADPADQDTNFHSSYKVLLSVLADRVEMMPADIQAKVHKLENALFFKKRLVKGVL</sequence>
<evidence type="ECO:0000256" key="4">
    <source>
        <dbReference type="ARBA" id="ARBA00022771"/>
    </source>
</evidence>
<evidence type="ECO:0000313" key="13">
    <source>
        <dbReference type="Proteomes" id="UP000225706"/>
    </source>
</evidence>
<accession>A0A2B4RPS3</accession>
<evidence type="ECO:0000256" key="6">
    <source>
        <dbReference type="ARBA" id="ARBA00023015"/>
    </source>
</evidence>
<dbReference type="Pfam" id="PF20644">
    <property type="entry name" value="Rrn7_cyclin_N"/>
    <property type="match status" value="1"/>
</dbReference>
<protein>
    <submittedName>
        <fullName evidence="12">TATA box-binding protein-associated factor RNA polymerase I subunit B</fullName>
    </submittedName>
</protein>
<dbReference type="OrthoDB" id="10069252at2759"/>
<dbReference type="GO" id="GO:0042790">
    <property type="term" value="P:nucleolar large rRNA transcription by RNA polymerase I"/>
    <property type="evidence" value="ECO:0007669"/>
    <property type="project" value="TreeGrafter"/>
</dbReference>
<evidence type="ECO:0000259" key="10">
    <source>
        <dbReference type="Pfam" id="PF20644"/>
    </source>
</evidence>
<dbReference type="STRING" id="50429.A0A2B4RPS3"/>
<dbReference type="InterPro" id="IPR048540">
    <property type="entry name" value="Rrn7_cyclin_N"/>
</dbReference>
<organism evidence="12 13">
    <name type="scientific">Stylophora pistillata</name>
    <name type="common">Smooth cauliflower coral</name>
    <dbReference type="NCBI Taxonomy" id="50429"/>
    <lineage>
        <taxon>Eukaryota</taxon>
        <taxon>Metazoa</taxon>
        <taxon>Cnidaria</taxon>
        <taxon>Anthozoa</taxon>
        <taxon>Hexacorallia</taxon>
        <taxon>Scleractinia</taxon>
        <taxon>Astrocoeniina</taxon>
        <taxon>Pocilloporidae</taxon>
        <taxon>Stylophora</taxon>
    </lineage>
</organism>
<proteinExistence type="inferred from homology"/>
<evidence type="ECO:0000259" key="11">
    <source>
        <dbReference type="Pfam" id="PF20645"/>
    </source>
</evidence>
<keyword evidence="8" id="KW-0804">Transcription</keyword>
<evidence type="ECO:0000313" key="12">
    <source>
        <dbReference type="EMBL" id="PFX19611.1"/>
    </source>
</evidence>
<evidence type="ECO:0000256" key="3">
    <source>
        <dbReference type="ARBA" id="ARBA00022723"/>
    </source>
</evidence>
<evidence type="ECO:0000256" key="8">
    <source>
        <dbReference type="ARBA" id="ARBA00023163"/>
    </source>
</evidence>
<dbReference type="PANTHER" id="PTHR31576">
    <property type="entry name" value="TATA BOX-BINDING PROTEIN-ASSOCIATED FACTOR RNA POLYMERASE I SUBUNIT B"/>
    <property type="match status" value="1"/>
</dbReference>
<dbReference type="GO" id="GO:0070860">
    <property type="term" value="C:RNA polymerase I core factor complex"/>
    <property type="evidence" value="ECO:0007669"/>
    <property type="project" value="InterPro"/>
</dbReference>
<dbReference type="PANTHER" id="PTHR31576:SF2">
    <property type="entry name" value="TATA BOX-BINDING PROTEIN-ASSOCIATED FACTOR RNA POLYMERASE I SUBUNIT B"/>
    <property type="match status" value="1"/>
</dbReference>
<keyword evidence="5" id="KW-0862">Zinc</keyword>
<keyword evidence="4" id="KW-0863">Zinc-finger</keyword>
<name>A0A2B4RPS3_STYPI</name>
<feature type="domain" description="Rrn7/TAF1B N-terminal cyclin" evidence="10">
    <location>
        <begin position="199"/>
        <end position="254"/>
    </location>
</feature>
<gene>
    <name evidence="12" type="primary">taf1b</name>
    <name evidence="12" type="ORF">AWC38_SpisGene15973</name>
</gene>
<dbReference type="GO" id="GO:0005668">
    <property type="term" value="C:RNA polymerase transcription factor SL1 complex"/>
    <property type="evidence" value="ECO:0007669"/>
    <property type="project" value="TreeGrafter"/>
</dbReference>
<dbReference type="InterPro" id="IPR048538">
    <property type="entry name" value="Rrn7_cyclin_C"/>
</dbReference>
<keyword evidence="3" id="KW-0479">Metal-binding</keyword>
<keyword evidence="9" id="KW-0539">Nucleus</keyword>
<dbReference type="EMBL" id="LSMT01000352">
    <property type="protein sequence ID" value="PFX19611.1"/>
    <property type="molecule type" value="Genomic_DNA"/>
</dbReference>
<evidence type="ECO:0000256" key="9">
    <source>
        <dbReference type="ARBA" id="ARBA00023242"/>
    </source>
</evidence>
<dbReference type="AlphaFoldDB" id="A0A2B4RPS3"/>
<evidence type="ECO:0000256" key="5">
    <source>
        <dbReference type="ARBA" id="ARBA00022833"/>
    </source>
</evidence>
<dbReference type="InterPro" id="IPR033599">
    <property type="entry name" value="TAF1B/Rrn7"/>
</dbReference>
<evidence type="ECO:0000256" key="2">
    <source>
        <dbReference type="ARBA" id="ARBA00006899"/>
    </source>
</evidence>
<dbReference type="Pfam" id="PF20645">
    <property type="entry name" value="Rrn7_cyclin_C"/>
    <property type="match status" value="1"/>
</dbReference>
<keyword evidence="7" id="KW-0238">DNA-binding</keyword>